<evidence type="ECO:0000313" key="1">
    <source>
        <dbReference type="EMBL" id="KAI0060178.1"/>
    </source>
</evidence>
<reference evidence="1" key="2">
    <citation type="journal article" date="2022" name="New Phytol.">
        <title>Evolutionary transition to the ectomycorrhizal habit in the genomes of a hyperdiverse lineage of mushroom-forming fungi.</title>
        <authorList>
            <person name="Looney B."/>
            <person name="Miyauchi S."/>
            <person name="Morin E."/>
            <person name="Drula E."/>
            <person name="Courty P.E."/>
            <person name="Kohler A."/>
            <person name="Kuo A."/>
            <person name="LaButti K."/>
            <person name="Pangilinan J."/>
            <person name="Lipzen A."/>
            <person name="Riley R."/>
            <person name="Andreopoulos W."/>
            <person name="He G."/>
            <person name="Johnson J."/>
            <person name="Nolan M."/>
            <person name="Tritt A."/>
            <person name="Barry K.W."/>
            <person name="Grigoriev I.V."/>
            <person name="Nagy L.G."/>
            <person name="Hibbett D."/>
            <person name="Henrissat B."/>
            <person name="Matheny P.B."/>
            <person name="Labbe J."/>
            <person name="Martin F.M."/>
        </authorList>
    </citation>
    <scope>NUCLEOTIDE SEQUENCE</scope>
    <source>
        <strain evidence="1">HHB10654</strain>
    </source>
</reference>
<evidence type="ECO:0000313" key="2">
    <source>
        <dbReference type="Proteomes" id="UP000814140"/>
    </source>
</evidence>
<name>A0ACB8SUJ8_9AGAM</name>
<organism evidence="1 2">
    <name type="scientific">Artomyces pyxidatus</name>
    <dbReference type="NCBI Taxonomy" id="48021"/>
    <lineage>
        <taxon>Eukaryota</taxon>
        <taxon>Fungi</taxon>
        <taxon>Dikarya</taxon>
        <taxon>Basidiomycota</taxon>
        <taxon>Agaricomycotina</taxon>
        <taxon>Agaricomycetes</taxon>
        <taxon>Russulales</taxon>
        <taxon>Auriscalpiaceae</taxon>
        <taxon>Artomyces</taxon>
    </lineage>
</organism>
<comment type="caution">
    <text evidence="1">The sequence shown here is derived from an EMBL/GenBank/DDBJ whole genome shotgun (WGS) entry which is preliminary data.</text>
</comment>
<dbReference type="EMBL" id="MU277221">
    <property type="protein sequence ID" value="KAI0060178.1"/>
    <property type="molecule type" value="Genomic_DNA"/>
</dbReference>
<accession>A0ACB8SUJ8</accession>
<proteinExistence type="predicted"/>
<dbReference type="Proteomes" id="UP000814140">
    <property type="component" value="Unassembled WGS sequence"/>
</dbReference>
<keyword evidence="2" id="KW-1185">Reference proteome</keyword>
<sequence length="1613" mass="175483">MSTTPLDLVIHEDDDTSQVSTPVLTQMPSSPVRAAFPSPDESVADQGQQESTSLLSPNSSHLRLPIPTPSANRSQSSFAFVDVHEEDNSGDFDDLPEEVASADISIAPDGSFVETSSANAARELKKRYDRLLGVGKSVRSPYAITAFVNQHGKQMFRVGHRDQSAPAAAGAEVEQRATMHLEQSAQQQQQDTYKKSTHSSRSSRRSRMSMHTFLPPSMFPITTVRQAEAPPRLPALDGPRSPARKLRKARSNPQLSGETSSPAPSQSAATVGRGHSQSVTAADMPRLPVVIVEEKSLPRGDLFSSTMHWSQVPPSPLSSSSMSYSSRSLHSQESPTIIVNPFGARVTFDSPSRPSEPHFNPPLLREMQSFESGLTARADGPIRVRNSILSPMSFFSPPSPQPPPEPAADAPPAQEEPESTPSTPSPPPPAPFLLRAYPEDRSYLPTVETSLHTRYSVEVFDVLQTYRGLPLLDRLSPDSTETTVIKMSLNADDTAAPRDDPRFVIWGEVYPEPDEPPASAPTDPASSSRSHASRRRSTNGKESLLEDNPPRVRPPLLTPEKVLVAATIERWIAQLTSELNYDELLVFFLTYRTYITAVDLCHLLICRFHWALGKHTSDHDEMVRRIVRVRTFVAIRYWLLTFFVVDFVPNRELRLLLASWLNSIRRDPILLKHNDATSIVRKLASVVRECKEVHSQRGRPSVSLDTSGKAPIADGVPRKSLAASDSDLDLDFIAEENAATLVGTGGFYGAATTGVVTGVDGNKVASLAVLQQPLHKAIMEHRPSISTTSPSAPIMQTPATLPVHHSALSRAIVNTIGRLGRWKRVLNSRSTTVHTPLGACADVSAFDLELNATGDLLTVRGGVEQYLKMIEQPTVSPPPLPQSNFPPSEPDLVDIPAPGPSTPPLATVDEGADGDVPDIEEELRSVDDTAVVSEEISEVEHQPPPVTSPQPVQISLRSISRSRSSSGSSGSSSSYGVPISSQLPQASHFHPRRATQERSWQLDVVSIDDLELSDTSSNGSGGPAQPPGLKKPPRRLPLRRDFEFVDRPRDSVSSMGLSNHESTMSGRSSAVSSVSAGGLGGPIQQWQMNALVDSLSDEEETGDVEDALKRLEGQMNPQVQRAKESKVDNWVKIIRERLEAGDYGNEAPRYPSDEESAASDVDRPSSIVWSHQDDTSSAASASRRSSQASARLIVSIDGQTSDNTTPVVSQTPHAPAASVTGSTSTTDSKPAVEDVVPVEILQSRVNGPATPAPSSPTSPQNPPMILSPPISKFVNPKYPRVHRSWILGHGTSELAQHFSMIDRELFLGIKFEELVSDDWISSVDEANILDWGLFLKDRARWKAEGRGGYKTSALIAARGRFNLIANFVVSEIVLTYPAERPALVGKFVRIAWKCFHLNNFSTLVAIIAGLRSEWVTSVMRKSWTRVNLFNLRMLEDLTAFTKSDNDFAHIRNAVAALSDATPGGASEEAASVRSSMKGKVSSEAKPTPPAPCIPFIGIYLSQLHRFSNLPDLIDPTAPNEGVGIDSSTGNFNAPAHPEVFATLAPLPPAMQLEPLINVHKQRLIAGAIKQLVAGQHLASRVQFPVDRKLFQRCLKLRGLDADTLQRAAAMYPD</sequence>
<gene>
    <name evidence="1" type="ORF">BV25DRAFT_1828293</name>
</gene>
<reference evidence="1" key="1">
    <citation type="submission" date="2021-03" db="EMBL/GenBank/DDBJ databases">
        <authorList>
            <consortium name="DOE Joint Genome Institute"/>
            <person name="Ahrendt S."/>
            <person name="Looney B.P."/>
            <person name="Miyauchi S."/>
            <person name="Morin E."/>
            <person name="Drula E."/>
            <person name="Courty P.E."/>
            <person name="Chicoki N."/>
            <person name="Fauchery L."/>
            <person name="Kohler A."/>
            <person name="Kuo A."/>
            <person name="Labutti K."/>
            <person name="Pangilinan J."/>
            <person name="Lipzen A."/>
            <person name="Riley R."/>
            <person name="Andreopoulos W."/>
            <person name="He G."/>
            <person name="Johnson J."/>
            <person name="Barry K.W."/>
            <person name="Grigoriev I.V."/>
            <person name="Nagy L."/>
            <person name="Hibbett D."/>
            <person name="Henrissat B."/>
            <person name="Matheny P.B."/>
            <person name="Labbe J."/>
            <person name="Martin F."/>
        </authorList>
    </citation>
    <scope>NUCLEOTIDE SEQUENCE</scope>
    <source>
        <strain evidence="1">HHB10654</strain>
    </source>
</reference>
<protein>
    <submittedName>
        <fullName evidence="1">Ras GEF</fullName>
    </submittedName>
</protein>